<evidence type="ECO:0000256" key="9">
    <source>
        <dbReference type="SAM" id="Coils"/>
    </source>
</evidence>
<dbReference type="OMA" id="WNNQENL"/>
<evidence type="ECO:0000313" key="13">
    <source>
        <dbReference type="Proteomes" id="UP000015103"/>
    </source>
</evidence>
<dbReference type="HOGENOM" id="CLU_104778_1_0_1"/>
<dbReference type="STRING" id="13249.R4FKJ0"/>
<dbReference type="FunCoup" id="R4FKJ0">
    <property type="interactions" value="329"/>
</dbReference>
<reference evidence="13" key="2">
    <citation type="submission" date="2015-04" db="EMBL/GenBank/DDBJ databases">
        <authorList>
            <person name="Wilson R.K."/>
            <person name="Warren W."/>
            <person name="Dotson E."/>
            <person name="Oliveira P.L."/>
        </authorList>
    </citation>
    <scope>NUCLEOTIDE SEQUENCE</scope>
</reference>
<evidence type="ECO:0000256" key="2">
    <source>
        <dbReference type="ARBA" id="ARBA00009672"/>
    </source>
</evidence>
<keyword evidence="6" id="KW-0687">Ribonucleoprotein</keyword>
<keyword evidence="4 11" id="KW-0689">Ribosomal protein</keyword>
<accession>R4FKJ0</accession>
<name>R4FKJ0_RHOPR</name>
<dbReference type="InParanoid" id="R4FKJ0"/>
<dbReference type="Pfam" id="PF14943">
    <property type="entry name" value="MRP-S26"/>
    <property type="match status" value="1"/>
</dbReference>
<evidence type="ECO:0000256" key="10">
    <source>
        <dbReference type="SAM" id="MobiDB-lite"/>
    </source>
</evidence>
<dbReference type="Proteomes" id="UP000015103">
    <property type="component" value="Unassembled WGS sequence"/>
</dbReference>
<dbReference type="RefSeq" id="XP_073996972.1">
    <property type="nucleotide sequence ID" value="XM_074140871.1"/>
</dbReference>
<reference evidence="11" key="1">
    <citation type="submission" date="2013-04" db="EMBL/GenBank/DDBJ databases">
        <title>An insight into the transcriptome of the digestive tract of the blood sucking bug, Rhodnius prolixus.</title>
        <authorList>
            <person name="Ribeiro J.M.C."/>
            <person name="Genta F.A."/>
            <person name="Sorgine M.H.F."/>
            <person name="Paiva-Silva G.O."/>
            <person name="Majerowicz D."/>
            <person name="Medeiros M."/>
            <person name="Koerich L."/>
            <person name="Terra W.R."/>
            <person name="Ferreira C."/>
            <person name="Pimentel A.C."/>
            <person name="Bisch P.M."/>
            <person name="Diniz M.M.P."/>
            <person name="Nascimento R."/>
            <person name="Salmon D."/>
            <person name="Silber A.M."/>
            <person name="Alves M."/>
            <person name="Oliveira M.F."/>
            <person name="Gondim K.C."/>
            <person name="Silva Neto M.A.C."/>
            <person name="Atella G.C."/>
            <person name="Araujo H."/>
            <person name="Dias F.S."/>
            <person name="Polycarpo C.R."/>
            <person name="Fampa P."/>
            <person name="Melo A.C."/>
            <person name="Tanaka A.S."/>
            <person name="Balczun C."/>
            <person name="Oliveira J.H.M."/>
            <person name="Goncalves R."/>
            <person name="Lazoski C."/>
            <person name="Pereira M.A."/>
            <person name="Rivera-Pomar R."/>
            <person name="Diambra L."/>
            <person name="Schaub G.A."/>
            <person name="Garcia E.S."/>
            <person name="Azambuja P."/>
            <person name="Braz G.R.C."/>
            <person name="Oliveira P.L."/>
        </authorList>
    </citation>
    <scope>NUCLEOTIDE SEQUENCE</scope>
</reference>
<keyword evidence="9" id="KW-0175">Coiled coil</keyword>
<dbReference type="VEuPathDB" id="VectorBase:RPRC005586"/>
<sequence length="229" mass="26850">MLSSVIRQVNGHLVKSNICASPLNPVYYQTVRWRRKPRWLPTARSKMFRVPERKKLPFNEYEELKTLFNNYRTEMKSLREYFAGQIKDSTNQSGNLLDSAEEYGEGHRKCVEINEQWNAEVKQLREQTLAKEKEVELQEILDTIEETRIKMEERQQHIEEIVRLEKERAKSYITEVNVEEAIDKALENSVDYNFAIDLQGNFFHGKNTKPPKISSPSTTEEPVEVAVNT</sequence>
<evidence type="ECO:0000256" key="6">
    <source>
        <dbReference type="ARBA" id="ARBA00023274"/>
    </source>
</evidence>
<comment type="similarity">
    <text evidence="2">Belongs to the mitochondrion-specific ribosomal protein mS26 family.</text>
</comment>
<proteinExistence type="evidence at transcript level"/>
<feature type="coiled-coil region" evidence="9">
    <location>
        <begin position="107"/>
        <end position="150"/>
    </location>
</feature>
<evidence type="ECO:0000256" key="3">
    <source>
        <dbReference type="ARBA" id="ARBA00022946"/>
    </source>
</evidence>
<dbReference type="EnsemblMetazoa" id="RPRC005586-RA">
    <property type="protein sequence ID" value="RPRC005586-PA"/>
    <property type="gene ID" value="RPRC005586"/>
</dbReference>
<keyword evidence="13" id="KW-1185">Reference proteome</keyword>
<evidence type="ECO:0000313" key="12">
    <source>
        <dbReference type="EnsemblMetazoa" id="RPRC005586-PA"/>
    </source>
</evidence>
<evidence type="ECO:0000256" key="4">
    <source>
        <dbReference type="ARBA" id="ARBA00022980"/>
    </source>
</evidence>
<dbReference type="InterPro" id="IPR026140">
    <property type="entry name" value="Ribosomal_mS26"/>
</dbReference>
<dbReference type="GO" id="GO:0005763">
    <property type="term" value="C:mitochondrial small ribosomal subunit"/>
    <property type="evidence" value="ECO:0007669"/>
    <property type="project" value="InterPro"/>
</dbReference>
<feature type="region of interest" description="Disordered" evidence="10">
    <location>
        <begin position="206"/>
        <end position="229"/>
    </location>
</feature>
<reference evidence="12" key="3">
    <citation type="submission" date="2015-05" db="UniProtKB">
        <authorList>
            <consortium name="EnsemblMetazoa"/>
        </authorList>
    </citation>
    <scope>IDENTIFICATION</scope>
</reference>
<dbReference type="EMBL" id="ACPB03012017">
    <property type="status" value="NOT_ANNOTATED_CDS"/>
    <property type="molecule type" value="Genomic_DNA"/>
</dbReference>
<comment type="subcellular location">
    <subcellularLocation>
        <location evidence="1">Mitochondrion</location>
    </subcellularLocation>
</comment>
<keyword evidence="5" id="KW-0496">Mitochondrion</keyword>
<dbReference type="GeneID" id="141460655"/>
<dbReference type="PANTHER" id="PTHR21035:SF2">
    <property type="entry name" value="SMALL RIBOSOMAL SUBUNIT PROTEIN MS26"/>
    <property type="match status" value="1"/>
</dbReference>
<dbReference type="PANTHER" id="PTHR21035">
    <property type="entry name" value="28S RIBOSOMAL PROTEIN S26, MITOCHONDRIAL"/>
    <property type="match status" value="1"/>
</dbReference>
<keyword evidence="3" id="KW-0809">Transit peptide</keyword>
<organism evidence="11">
    <name type="scientific">Rhodnius prolixus</name>
    <name type="common">Triatomid bug</name>
    <dbReference type="NCBI Taxonomy" id="13249"/>
    <lineage>
        <taxon>Eukaryota</taxon>
        <taxon>Metazoa</taxon>
        <taxon>Ecdysozoa</taxon>
        <taxon>Arthropoda</taxon>
        <taxon>Hexapoda</taxon>
        <taxon>Insecta</taxon>
        <taxon>Pterygota</taxon>
        <taxon>Neoptera</taxon>
        <taxon>Paraneoptera</taxon>
        <taxon>Hemiptera</taxon>
        <taxon>Heteroptera</taxon>
        <taxon>Panheteroptera</taxon>
        <taxon>Cimicomorpha</taxon>
        <taxon>Reduviidae</taxon>
        <taxon>Triatominae</taxon>
        <taxon>Rhodnius</taxon>
    </lineage>
</organism>
<evidence type="ECO:0000256" key="8">
    <source>
        <dbReference type="ARBA" id="ARBA00035344"/>
    </source>
</evidence>
<dbReference type="AlphaFoldDB" id="R4FKJ0"/>
<evidence type="ECO:0000256" key="5">
    <source>
        <dbReference type="ARBA" id="ARBA00023128"/>
    </source>
</evidence>
<protein>
    <recommendedName>
        <fullName evidence="7">Small ribosomal subunit protein mS26</fullName>
    </recommendedName>
    <alternativeName>
        <fullName evidence="8">28S ribosomal protein S26, mitochondrial</fullName>
    </alternativeName>
</protein>
<evidence type="ECO:0000256" key="1">
    <source>
        <dbReference type="ARBA" id="ARBA00004173"/>
    </source>
</evidence>
<evidence type="ECO:0000256" key="7">
    <source>
        <dbReference type="ARBA" id="ARBA00035138"/>
    </source>
</evidence>
<dbReference type="EMBL" id="GAHY01001828">
    <property type="protein sequence ID" value="JAA75682.1"/>
    <property type="molecule type" value="mRNA"/>
</dbReference>
<evidence type="ECO:0000313" key="11">
    <source>
        <dbReference type="EMBL" id="JAA75682.1"/>
    </source>
</evidence>
<dbReference type="eggNOG" id="KOG4691">
    <property type="taxonomic scope" value="Eukaryota"/>
</dbReference>